<dbReference type="SUPFAM" id="SSF46689">
    <property type="entry name" value="Homeodomain-like"/>
    <property type="match status" value="1"/>
</dbReference>
<accession>A0A7G7MJX8</accession>
<dbReference type="Proteomes" id="UP000515728">
    <property type="component" value="Chromosome"/>
</dbReference>
<proteinExistence type="predicted"/>
<dbReference type="InterPro" id="IPR009057">
    <property type="entry name" value="Homeodomain-like_sf"/>
</dbReference>
<dbReference type="EMBL" id="CP060131">
    <property type="protein sequence ID" value="QNG53089.1"/>
    <property type="molecule type" value="Genomic_DNA"/>
</dbReference>
<reference evidence="2 3" key="1">
    <citation type="submission" date="2020-08" db="EMBL/GenBank/DDBJ databases">
        <authorList>
            <person name="Mo P."/>
        </authorList>
    </citation>
    <scope>NUCLEOTIDE SEQUENCE [LARGE SCALE GENOMIC DNA]</scope>
    <source>
        <strain evidence="2 3">CGMCC 4.1532</strain>
    </source>
</reference>
<dbReference type="InterPro" id="IPR036271">
    <property type="entry name" value="Tet_transcr_reg_TetR-rel_C_sf"/>
</dbReference>
<dbReference type="Gene3D" id="1.10.357.10">
    <property type="entry name" value="Tetracycline Repressor, domain 2"/>
    <property type="match status" value="1"/>
</dbReference>
<dbReference type="SUPFAM" id="SSF48498">
    <property type="entry name" value="Tetracyclin repressor-like, C-terminal domain"/>
    <property type="match status" value="1"/>
</dbReference>
<organism evidence="2 3">
    <name type="scientific">Pseudonocardia petroleophila</name>
    <dbReference type="NCBI Taxonomy" id="37331"/>
    <lineage>
        <taxon>Bacteria</taxon>
        <taxon>Bacillati</taxon>
        <taxon>Actinomycetota</taxon>
        <taxon>Actinomycetes</taxon>
        <taxon>Pseudonocardiales</taxon>
        <taxon>Pseudonocardiaceae</taxon>
        <taxon>Pseudonocardia</taxon>
    </lineage>
</organism>
<dbReference type="InterPro" id="IPR041583">
    <property type="entry name" value="TetR_C_31"/>
</dbReference>
<keyword evidence="3" id="KW-1185">Reference proteome</keyword>
<dbReference type="Pfam" id="PF17940">
    <property type="entry name" value="TetR_C_31"/>
    <property type="match status" value="1"/>
</dbReference>
<gene>
    <name evidence="2" type="ORF">H6H00_03410</name>
</gene>
<evidence type="ECO:0000259" key="1">
    <source>
        <dbReference type="Pfam" id="PF17940"/>
    </source>
</evidence>
<dbReference type="AlphaFoldDB" id="A0A7G7MJX8"/>
<dbReference type="RefSeq" id="WP_185719918.1">
    <property type="nucleotide sequence ID" value="NZ_BAAAWI010000001.1"/>
</dbReference>
<sequence>MELTPRGRRLGDAAIAVLAESGSRALTHRAVDERAGLPPGSTSNLARSRAALLELALARMAELDLAAHAGIEQAATGGNLAATMAAAFRRVLVEDRSRAIARYELALESTRRPELRLRFDAESDALNARSRAVLAAAGSTDPDRHARQVLAFMEGLQFVTAVDGRPVPAPAELHRMFDDLLSGMLRPGG</sequence>
<evidence type="ECO:0000313" key="2">
    <source>
        <dbReference type="EMBL" id="QNG53089.1"/>
    </source>
</evidence>
<protein>
    <submittedName>
        <fullName evidence="2">TetR/AcrR family transcriptional regulator</fullName>
    </submittedName>
</protein>
<dbReference type="KEGG" id="ppel:H6H00_03410"/>
<name>A0A7G7MJX8_9PSEU</name>
<evidence type="ECO:0000313" key="3">
    <source>
        <dbReference type="Proteomes" id="UP000515728"/>
    </source>
</evidence>
<feature type="domain" description="Tetracyclin repressor-like C-terminal group 31" evidence="1">
    <location>
        <begin position="79"/>
        <end position="182"/>
    </location>
</feature>